<accession>G4HPT3</accession>
<feature type="transmembrane region" description="Helical" evidence="2">
    <location>
        <begin position="62"/>
        <end position="80"/>
    </location>
</feature>
<organism evidence="4 5">
    <name type="scientific">Paenibacillus lactis 154</name>
    <dbReference type="NCBI Taxonomy" id="743719"/>
    <lineage>
        <taxon>Bacteria</taxon>
        <taxon>Bacillati</taxon>
        <taxon>Bacillota</taxon>
        <taxon>Bacilli</taxon>
        <taxon>Bacillales</taxon>
        <taxon>Paenibacillaceae</taxon>
        <taxon>Paenibacillus</taxon>
    </lineage>
</organism>
<keyword evidence="2" id="KW-1133">Transmembrane helix</keyword>
<feature type="transmembrane region" description="Helical" evidence="2">
    <location>
        <begin position="128"/>
        <end position="148"/>
    </location>
</feature>
<evidence type="ECO:0000259" key="3">
    <source>
        <dbReference type="Pfam" id="PF18451"/>
    </source>
</evidence>
<feature type="region of interest" description="Disordered" evidence="1">
    <location>
        <begin position="527"/>
        <end position="651"/>
    </location>
</feature>
<dbReference type="GO" id="GO:0008233">
    <property type="term" value="F:peptidase activity"/>
    <property type="evidence" value="ECO:0007669"/>
    <property type="project" value="InterPro"/>
</dbReference>
<reference evidence="4 5" key="1">
    <citation type="submission" date="2011-09" db="EMBL/GenBank/DDBJ databases">
        <title>The draft genome of Paenibacillus lactis 154.</title>
        <authorList>
            <consortium name="US DOE Joint Genome Institute (JGI-PGF)"/>
            <person name="Lucas S."/>
            <person name="Han J."/>
            <person name="Lapidus A."/>
            <person name="Cheng J.-F."/>
            <person name="Goodwin L."/>
            <person name="Pitluck S."/>
            <person name="Peters L."/>
            <person name="Land M.L."/>
            <person name="Hauser L."/>
            <person name="Siebers A."/>
            <person name="Thelen M."/>
            <person name="Hugenholtz P."/>
            <person name="Allgaier M."/>
            <person name="Woyke T.J."/>
        </authorList>
    </citation>
    <scope>NUCLEOTIDE SEQUENCE [LARGE SCALE GENOMIC DNA]</scope>
    <source>
        <strain evidence="4 5">154</strain>
    </source>
</reference>
<evidence type="ECO:0000256" key="2">
    <source>
        <dbReference type="SAM" id="Phobius"/>
    </source>
</evidence>
<dbReference type="GO" id="GO:0004549">
    <property type="term" value="F:tRNA-specific ribonuclease activity"/>
    <property type="evidence" value="ECO:0007669"/>
    <property type="project" value="InterPro"/>
</dbReference>
<evidence type="ECO:0000313" key="5">
    <source>
        <dbReference type="Proteomes" id="UP000003891"/>
    </source>
</evidence>
<dbReference type="RefSeq" id="WP_007133141.1">
    <property type="nucleotide sequence ID" value="NZ_AGIP01000028.1"/>
</dbReference>
<feature type="transmembrane region" description="Helical" evidence="2">
    <location>
        <begin position="252"/>
        <end position="271"/>
    </location>
</feature>
<evidence type="ECO:0000256" key="1">
    <source>
        <dbReference type="SAM" id="MobiDB-lite"/>
    </source>
</evidence>
<dbReference type="EMBL" id="AGIP01000028">
    <property type="protein sequence ID" value="EHB47100.1"/>
    <property type="molecule type" value="Genomic_DNA"/>
</dbReference>
<dbReference type="Proteomes" id="UP000003891">
    <property type="component" value="Unassembled WGS sequence"/>
</dbReference>
<protein>
    <recommendedName>
        <fullName evidence="3">tRNA nuclease CdiA C-terminal domain-containing protein</fullName>
    </recommendedName>
</protein>
<feature type="transmembrane region" description="Helical" evidence="2">
    <location>
        <begin position="291"/>
        <end position="311"/>
    </location>
</feature>
<dbReference type="Pfam" id="PF13367">
    <property type="entry name" value="PrsW-protease"/>
    <property type="match status" value="1"/>
</dbReference>
<dbReference type="AlphaFoldDB" id="G4HPT3"/>
<dbReference type="Gene3D" id="3.40.1350.120">
    <property type="match status" value="1"/>
</dbReference>
<feature type="transmembrane region" description="Helical" evidence="2">
    <location>
        <begin position="438"/>
        <end position="462"/>
    </location>
</feature>
<dbReference type="CDD" id="cd13442">
    <property type="entry name" value="CDI_toxin_Bp1026b-like"/>
    <property type="match status" value="1"/>
</dbReference>
<feature type="transmembrane region" description="Helical" evidence="2">
    <location>
        <begin position="387"/>
        <end position="407"/>
    </location>
</feature>
<dbReference type="InterPro" id="IPR026898">
    <property type="entry name" value="PrsW"/>
</dbReference>
<dbReference type="InterPro" id="IPR040559">
    <property type="entry name" value="CdiA_C"/>
</dbReference>
<feature type="transmembrane region" description="Helical" evidence="2">
    <location>
        <begin position="92"/>
        <end position="116"/>
    </location>
</feature>
<evidence type="ECO:0000313" key="4">
    <source>
        <dbReference type="EMBL" id="EHB47100.1"/>
    </source>
</evidence>
<dbReference type="STRING" id="743719.PaelaDRAFT_5994"/>
<dbReference type="eggNOG" id="COG2339">
    <property type="taxonomic scope" value="Bacteria"/>
</dbReference>
<feature type="domain" description="tRNA nuclease CdiA C-terminal" evidence="3">
    <location>
        <begin position="686"/>
        <end position="761"/>
    </location>
</feature>
<feature type="compositionally biased region" description="Basic and acidic residues" evidence="1">
    <location>
        <begin position="534"/>
        <end position="622"/>
    </location>
</feature>
<sequence length="767" mass="86241">MVTMSITMVRTRIRDAVESVYEAARAWLAKHPLVVKVYYAFSWLSLIFLLISLIFIRDSRLMMVQYLWSFYVLLQFWLLCRSKTLPWKHVSLLVLSGVILVVPLTNLTIQLLHLIFGGRTSDAWSMAVATPIVEEALKLLPLAAFLFFSRRASALSLSDYVLLGAAPGVGFQLIEELSRRWVNDGYLARQYDYSVTLLGGKTIHWDLFTLFPGYFEESIVPLMMSEGHPLHTAVISLGVGFAVRFRHKLTPWVYLFPVILLLWAILNHVAWNGQNRLPDWIMTVHEWTGEGYRVKDVFLIMLAGGLVMDYIDLNKVRQRLPRHGQESILNPFSELFHTMTALFSSRKRFGNLLAFYRARRELGFSLRYGNEEAKSRELTVQEHLQKYGVLLGALTVLLLAAGVFSGFQMMQASDSACFACLFDSLQNWWDRLSGWEQAAIVLGAFALGFMFVGFWPALGLALTGLDIASSGHSIASYIRDPKKLLSPQHMLAGLTAFLLDRIPVGRGLRWLSVRLGPRAKGLLDAIQSKLGLKPKPDGDTPGRPDRHAETPNGKPEPENRQPDDKPEDTKPGENKPNDKPEDNRPDENKPDENKPDENKPDENKPDDNKSGENHPPENKPEESGLTEPTTSGGEPRGNYETPDPNDPRPIMRQNETADLLASQGYDVEMLPGTKGGNGHGILPESNPDFLINGKAFDCYSPDTGNVRNIWSTVVGKTERQAGGIVLNLDDYTGSMDKLMKQFDDWPIEGLDELFVVKDGTITRWFPK</sequence>
<gene>
    <name evidence="4" type="ORF">PaelaDRAFT_5994</name>
</gene>
<dbReference type="InterPro" id="IPR033806">
    <property type="entry name" value="CDI_toxin_Bp1026b-like"/>
</dbReference>
<keyword evidence="2" id="KW-0472">Membrane</keyword>
<name>G4HPT3_9BACL</name>
<dbReference type="Pfam" id="PF18451">
    <property type="entry name" value="CdiA_C"/>
    <property type="match status" value="1"/>
</dbReference>
<dbReference type="eggNOG" id="COG5373">
    <property type="taxonomic scope" value="Bacteria"/>
</dbReference>
<keyword evidence="2" id="KW-0812">Transmembrane</keyword>
<feature type="transmembrane region" description="Helical" evidence="2">
    <location>
        <begin position="37"/>
        <end position="56"/>
    </location>
</feature>
<proteinExistence type="predicted"/>
<dbReference type="eggNOG" id="COG3210">
    <property type="taxonomic scope" value="Bacteria"/>
</dbReference>
<dbReference type="PATRIC" id="fig|743719.3.peg.6096"/>